<dbReference type="Pfam" id="PF00672">
    <property type="entry name" value="HAMP"/>
    <property type="match status" value="1"/>
</dbReference>
<comment type="similarity">
    <text evidence="8">Belongs to the methyl-accepting chemotaxis (MCP) protein family.</text>
</comment>
<evidence type="ECO:0000313" key="14">
    <source>
        <dbReference type="EMBL" id="MBM7588635.1"/>
    </source>
</evidence>
<keyword evidence="3" id="KW-0145">Chemotaxis</keyword>
<proteinExistence type="inferred from homology"/>
<dbReference type="GO" id="GO:0005886">
    <property type="term" value="C:plasma membrane"/>
    <property type="evidence" value="ECO:0007669"/>
    <property type="project" value="UniProtKB-SubCell"/>
</dbReference>
<feature type="transmembrane region" description="Helical" evidence="11">
    <location>
        <begin position="332"/>
        <end position="355"/>
    </location>
</feature>
<evidence type="ECO:0000256" key="3">
    <source>
        <dbReference type="ARBA" id="ARBA00022500"/>
    </source>
</evidence>
<evidence type="ECO:0000256" key="9">
    <source>
        <dbReference type="PROSITE-ProRule" id="PRU00284"/>
    </source>
</evidence>
<comment type="caution">
    <text evidence="14">The sequence shown here is derived from an EMBL/GenBank/DDBJ whole genome shotgun (WGS) entry which is preliminary data.</text>
</comment>
<organism evidence="14 15">
    <name type="scientific">Brevibacillus fulvus</name>
    <dbReference type="NCBI Taxonomy" id="1125967"/>
    <lineage>
        <taxon>Bacteria</taxon>
        <taxon>Bacillati</taxon>
        <taxon>Bacillota</taxon>
        <taxon>Bacilli</taxon>
        <taxon>Bacillales</taxon>
        <taxon>Paenibacillaceae</taxon>
        <taxon>Brevibacillus</taxon>
    </lineage>
</organism>
<dbReference type="Gene3D" id="1.10.287.950">
    <property type="entry name" value="Methyl-accepting chemotaxis protein"/>
    <property type="match status" value="1"/>
</dbReference>
<dbReference type="SUPFAM" id="SSF58104">
    <property type="entry name" value="Methyl-accepting chemotaxis protein (MCP) signaling domain"/>
    <property type="match status" value="1"/>
</dbReference>
<dbReference type="CDD" id="cd11386">
    <property type="entry name" value="MCP_signal"/>
    <property type="match status" value="1"/>
</dbReference>
<evidence type="ECO:0000256" key="2">
    <source>
        <dbReference type="ARBA" id="ARBA00022475"/>
    </source>
</evidence>
<evidence type="ECO:0000256" key="5">
    <source>
        <dbReference type="ARBA" id="ARBA00022989"/>
    </source>
</evidence>
<dbReference type="InterPro" id="IPR004089">
    <property type="entry name" value="MCPsignal_dom"/>
</dbReference>
<evidence type="ECO:0000256" key="7">
    <source>
        <dbReference type="ARBA" id="ARBA00023224"/>
    </source>
</evidence>
<feature type="coiled-coil region" evidence="10">
    <location>
        <begin position="680"/>
        <end position="707"/>
    </location>
</feature>
<reference evidence="14" key="1">
    <citation type="submission" date="2021-01" db="EMBL/GenBank/DDBJ databases">
        <title>Genomic Encyclopedia of Type Strains, Phase IV (KMG-IV): sequencing the most valuable type-strain genomes for metagenomic binning, comparative biology and taxonomic classification.</title>
        <authorList>
            <person name="Goeker M."/>
        </authorList>
    </citation>
    <scope>NUCLEOTIDE SEQUENCE</scope>
    <source>
        <strain evidence="14">DSM 25523</strain>
    </source>
</reference>
<dbReference type="GO" id="GO:0006935">
    <property type="term" value="P:chemotaxis"/>
    <property type="evidence" value="ECO:0007669"/>
    <property type="project" value="UniProtKB-KW"/>
</dbReference>
<name>A0A938XVT8_9BACL</name>
<dbReference type="CDD" id="cd12912">
    <property type="entry name" value="PDC2_MCP_like"/>
    <property type="match status" value="1"/>
</dbReference>
<evidence type="ECO:0000259" key="13">
    <source>
        <dbReference type="PROSITE" id="PS50885"/>
    </source>
</evidence>
<keyword evidence="15" id="KW-1185">Reference proteome</keyword>
<dbReference type="Gene3D" id="1.10.8.500">
    <property type="entry name" value="HAMP domain in histidine kinase"/>
    <property type="match status" value="1"/>
</dbReference>
<keyword evidence="5 11" id="KW-1133">Transmembrane helix</keyword>
<evidence type="ECO:0000259" key="12">
    <source>
        <dbReference type="PROSITE" id="PS50111"/>
    </source>
</evidence>
<dbReference type="GO" id="GO:0007165">
    <property type="term" value="P:signal transduction"/>
    <property type="evidence" value="ECO:0007669"/>
    <property type="project" value="UniProtKB-KW"/>
</dbReference>
<feature type="transmembrane region" description="Helical" evidence="11">
    <location>
        <begin position="64"/>
        <end position="86"/>
    </location>
</feature>
<feature type="domain" description="HAMP" evidence="13">
    <location>
        <begin position="356"/>
        <end position="408"/>
    </location>
</feature>
<feature type="domain" description="Methyl-accepting transducer" evidence="12">
    <location>
        <begin position="427"/>
        <end position="663"/>
    </location>
</feature>
<dbReference type="EMBL" id="JAFBEB010000001">
    <property type="protein sequence ID" value="MBM7588635.1"/>
    <property type="molecule type" value="Genomic_DNA"/>
</dbReference>
<dbReference type="PANTHER" id="PTHR32089">
    <property type="entry name" value="METHYL-ACCEPTING CHEMOTAXIS PROTEIN MCPB"/>
    <property type="match status" value="1"/>
</dbReference>
<dbReference type="InterPro" id="IPR003660">
    <property type="entry name" value="HAMP_dom"/>
</dbReference>
<gene>
    <name evidence="14" type="ORF">JOD01_000221</name>
</gene>
<evidence type="ECO:0000256" key="10">
    <source>
        <dbReference type="SAM" id="Coils"/>
    </source>
</evidence>
<comment type="subcellular location">
    <subcellularLocation>
        <location evidence="1">Cell membrane</location>
        <topology evidence="1">Multi-pass membrane protein</topology>
    </subcellularLocation>
</comment>
<sequence length="713" mass="78748">MPRWKLGNIAKKATEIGKKIAAVRNRKNGQSRKPVRFPPTGNWQVSDKLQSARNLLRGSIAAKMIAFGIILVIVIIVSLQFIALSYSKQTLIEITSTQARMLAEQHSDEINEWAQEIVEATVQTAAKKVMTTDLEPLIMEQFQLLKQSNKDIYKIFLVDTQSGKMVYSLTGRTDDDFSKKAYFLRAMTTGAPVVSDEEILPNAEKGFVYIASPVGEKNADKSRLLVVAFTVEPLLAKMQEISFMKQGYAFLVKADGLVVAHKNPANNFKLQLAENSDYQEMMQLMKNEMSNSVLYNDNGQAAFAAFAPIPTLKWNVVLTTSTSEVYGEINNMGWYFLLFSIPIIVIAAGLIWWFAKRIRQALFGIAKDMERIGSGNFSVEVQVKGNDELALVGRTMNKMVAELRQLIATVQHQAKYLHSAADELNLYAQNNKDAISMITDNISKISERVERQTNEVQASVNTVSEISTGVEQVAVAAEATAVATSNTFERAQGGTQLVKEVIEKVRQVTHEVGNTAQQMHNLRDRAKEITSIVEMIKGIASQTNLLALNAAIEAARAGEAGRGFSVVASEVRKLAEQSSDFSGKIAGIAFSINEEAMTMSQHMDHIAGMVHTSLQSVETVGQSFQHIVTDIQSAAEQSEAMTATSEQMAAGNQVVTTSMQQLSRMSGEINDSIRDVVKTIDEQLSSIARINQRVEEVRELAENLTEQVERFSI</sequence>
<accession>A0A938XVT8</accession>
<keyword evidence="7 9" id="KW-0807">Transducer</keyword>
<dbReference type="PROSITE" id="PS50885">
    <property type="entry name" value="HAMP"/>
    <property type="match status" value="1"/>
</dbReference>
<dbReference type="RefSeq" id="WP_204516375.1">
    <property type="nucleotide sequence ID" value="NZ_BAABIN010000009.1"/>
</dbReference>
<evidence type="ECO:0000256" key="11">
    <source>
        <dbReference type="SAM" id="Phobius"/>
    </source>
</evidence>
<dbReference type="PANTHER" id="PTHR32089:SF112">
    <property type="entry name" value="LYSOZYME-LIKE PROTEIN-RELATED"/>
    <property type="match status" value="1"/>
</dbReference>
<dbReference type="CDD" id="cd06225">
    <property type="entry name" value="HAMP"/>
    <property type="match status" value="1"/>
</dbReference>
<keyword evidence="6 11" id="KW-0472">Membrane</keyword>
<protein>
    <submittedName>
        <fullName evidence="14">Methyl-accepting chemotaxis protein</fullName>
    </submittedName>
</protein>
<dbReference type="InterPro" id="IPR033479">
    <property type="entry name" value="dCache_1"/>
</dbReference>
<evidence type="ECO:0000256" key="1">
    <source>
        <dbReference type="ARBA" id="ARBA00004651"/>
    </source>
</evidence>
<dbReference type="Proteomes" id="UP000717624">
    <property type="component" value="Unassembled WGS sequence"/>
</dbReference>
<evidence type="ECO:0000313" key="15">
    <source>
        <dbReference type="Proteomes" id="UP000717624"/>
    </source>
</evidence>
<keyword evidence="10" id="KW-0175">Coiled coil</keyword>
<evidence type="ECO:0000256" key="4">
    <source>
        <dbReference type="ARBA" id="ARBA00022692"/>
    </source>
</evidence>
<dbReference type="AlphaFoldDB" id="A0A938XVT8"/>
<keyword evidence="2" id="KW-1003">Cell membrane</keyword>
<dbReference type="CDD" id="cd18773">
    <property type="entry name" value="PDC1_HK_sensor"/>
    <property type="match status" value="1"/>
</dbReference>
<dbReference type="Gene3D" id="3.30.450.20">
    <property type="entry name" value="PAS domain"/>
    <property type="match status" value="1"/>
</dbReference>
<dbReference type="SMART" id="SM00283">
    <property type="entry name" value="MA"/>
    <property type="match status" value="1"/>
</dbReference>
<keyword evidence="4 11" id="KW-0812">Transmembrane</keyword>
<dbReference type="SMART" id="SM00304">
    <property type="entry name" value="HAMP"/>
    <property type="match status" value="1"/>
</dbReference>
<evidence type="ECO:0000256" key="6">
    <source>
        <dbReference type="ARBA" id="ARBA00023136"/>
    </source>
</evidence>
<dbReference type="Pfam" id="PF00015">
    <property type="entry name" value="MCPsignal"/>
    <property type="match status" value="1"/>
</dbReference>
<evidence type="ECO:0000256" key="8">
    <source>
        <dbReference type="ARBA" id="ARBA00029447"/>
    </source>
</evidence>
<dbReference type="PROSITE" id="PS50111">
    <property type="entry name" value="CHEMOTAXIS_TRANSDUC_2"/>
    <property type="match status" value="1"/>
</dbReference>
<dbReference type="Pfam" id="PF02743">
    <property type="entry name" value="dCache_1"/>
    <property type="match status" value="1"/>
</dbReference>